<evidence type="ECO:0000256" key="1">
    <source>
        <dbReference type="ARBA" id="ARBA00023015"/>
    </source>
</evidence>
<evidence type="ECO:0000256" key="2">
    <source>
        <dbReference type="ARBA" id="ARBA00023125"/>
    </source>
</evidence>
<dbReference type="PANTHER" id="PTHR46796:SF12">
    <property type="entry name" value="HTH-TYPE DNA-BINDING TRANSCRIPTIONAL ACTIVATOR EUTR"/>
    <property type="match status" value="1"/>
</dbReference>
<evidence type="ECO:0000313" key="5">
    <source>
        <dbReference type="EMBL" id="MBB4742388.1"/>
    </source>
</evidence>
<dbReference type="Gene3D" id="1.10.10.60">
    <property type="entry name" value="Homeodomain-like"/>
    <property type="match status" value="1"/>
</dbReference>
<dbReference type="SUPFAM" id="SSF46689">
    <property type="entry name" value="Homeodomain-like"/>
    <property type="match status" value="2"/>
</dbReference>
<organism evidence="5 6">
    <name type="scientific">Actinoplanes octamycinicus</name>
    <dbReference type="NCBI Taxonomy" id="135948"/>
    <lineage>
        <taxon>Bacteria</taxon>
        <taxon>Bacillati</taxon>
        <taxon>Actinomycetota</taxon>
        <taxon>Actinomycetes</taxon>
        <taxon>Micromonosporales</taxon>
        <taxon>Micromonosporaceae</taxon>
        <taxon>Actinoplanes</taxon>
    </lineage>
</organism>
<evidence type="ECO:0000256" key="3">
    <source>
        <dbReference type="ARBA" id="ARBA00023163"/>
    </source>
</evidence>
<keyword evidence="3" id="KW-0804">Transcription</keyword>
<dbReference type="Pfam" id="PF12833">
    <property type="entry name" value="HTH_18"/>
    <property type="match status" value="1"/>
</dbReference>
<dbReference type="Proteomes" id="UP000546162">
    <property type="component" value="Unassembled WGS sequence"/>
</dbReference>
<dbReference type="Pfam" id="PF14525">
    <property type="entry name" value="AraC_binding_2"/>
    <property type="match status" value="1"/>
</dbReference>
<dbReference type="SMART" id="SM00342">
    <property type="entry name" value="HTH_ARAC"/>
    <property type="match status" value="1"/>
</dbReference>
<dbReference type="InterPro" id="IPR018062">
    <property type="entry name" value="HTH_AraC-typ_CS"/>
</dbReference>
<accession>A0A7W7H1W9</accession>
<name>A0A7W7H1W9_9ACTN</name>
<dbReference type="InterPro" id="IPR050204">
    <property type="entry name" value="AraC_XylS_family_regulators"/>
</dbReference>
<dbReference type="EMBL" id="JACHNB010000001">
    <property type="protein sequence ID" value="MBB4742388.1"/>
    <property type="molecule type" value="Genomic_DNA"/>
</dbReference>
<dbReference type="InterPro" id="IPR035418">
    <property type="entry name" value="AraC-bd_2"/>
</dbReference>
<reference evidence="5 6" key="1">
    <citation type="submission" date="2020-08" db="EMBL/GenBank/DDBJ databases">
        <title>Sequencing the genomes of 1000 actinobacteria strains.</title>
        <authorList>
            <person name="Klenk H.-P."/>
        </authorList>
    </citation>
    <scope>NUCLEOTIDE SEQUENCE [LARGE SCALE GENOMIC DNA]</scope>
    <source>
        <strain evidence="5 6">DSM 45809</strain>
    </source>
</reference>
<evidence type="ECO:0000259" key="4">
    <source>
        <dbReference type="PROSITE" id="PS01124"/>
    </source>
</evidence>
<proteinExistence type="predicted"/>
<dbReference type="PANTHER" id="PTHR46796">
    <property type="entry name" value="HTH-TYPE TRANSCRIPTIONAL ACTIVATOR RHAS-RELATED"/>
    <property type="match status" value="1"/>
</dbReference>
<sequence length="317" mass="34802">MTGASDPRRVDVHTRDRDEAVAAINQTIAHEARMGSVAGRDVHLAFRSVSYGDLSALRVRMSGVHYLASAPTMPALFAGVYTEGRATVRTPQGELALGTNDGLLCPEGLPIAADYRDTAHDFLIVPEALAAEVAATTDLRFRFSRPVSEAKRRFWTRTVGFLCEQLVTPDVVHPPLVVEHFVHQAVAAMLSVFPNSKMTDAYLPGPGWTEPVVVRRAVEFMERHADQPLTVSRIASAAGVGARGLQEAFRRHRDSTPMAHLRRIRLDRAHRELLGGAGTVERIARRWGFTDPGRFAGYYRAAYGRPPGQTLRSGEVS</sequence>
<gene>
    <name evidence="5" type="ORF">BJY16_005847</name>
</gene>
<dbReference type="InterPro" id="IPR018060">
    <property type="entry name" value="HTH_AraC"/>
</dbReference>
<dbReference type="RefSeq" id="WP_185042759.1">
    <property type="nucleotide sequence ID" value="NZ_BAABFG010000005.1"/>
</dbReference>
<dbReference type="GO" id="GO:0003700">
    <property type="term" value="F:DNA-binding transcription factor activity"/>
    <property type="evidence" value="ECO:0007669"/>
    <property type="project" value="InterPro"/>
</dbReference>
<feature type="domain" description="HTH araC/xylS-type" evidence="4">
    <location>
        <begin position="215"/>
        <end position="313"/>
    </location>
</feature>
<evidence type="ECO:0000313" key="6">
    <source>
        <dbReference type="Proteomes" id="UP000546162"/>
    </source>
</evidence>
<dbReference type="PROSITE" id="PS01124">
    <property type="entry name" value="HTH_ARAC_FAMILY_2"/>
    <property type="match status" value="1"/>
</dbReference>
<dbReference type="InterPro" id="IPR009057">
    <property type="entry name" value="Homeodomain-like_sf"/>
</dbReference>
<keyword evidence="2 5" id="KW-0238">DNA-binding</keyword>
<keyword evidence="6" id="KW-1185">Reference proteome</keyword>
<comment type="caution">
    <text evidence="5">The sequence shown here is derived from an EMBL/GenBank/DDBJ whole genome shotgun (WGS) entry which is preliminary data.</text>
</comment>
<protein>
    <submittedName>
        <fullName evidence="5">AraC-like DNA-binding protein</fullName>
    </submittedName>
</protein>
<dbReference type="PROSITE" id="PS00041">
    <property type="entry name" value="HTH_ARAC_FAMILY_1"/>
    <property type="match status" value="1"/>
</dbReference>
<keyword evidence="1" id="KW-0805">Transcription regulation</keyword>
<dbReference type="GO" id="GO:0043565">
    <property type="term" value="F:sequence-specific DNA binding"/>
    <property type="evidence" value="ECO:0007669"/>
    <property type="project" value="InterPro"/>
</dbReference>
<dbReference type="AlphaFoldDB" id="A0A7W7H1W9"/>